<evidence type="ECO:0000313" key="6">
    <source>
        <dbReference type="Proteomes" id="UP000225275"/>
    </source>
</evidence>
<proteinExistence type="predicted"/>
<feature type="region of interest" description="Disordered" evidence="3">
    <location>
        <begin position="43"/>
        <end position="184"/>
    </location>
</feature>
<dbReference type="InterPro" id="IPR009459">
    <property type="entry name" value="MucBP_dom"/>
</dbReference>
<dbReference type="Proteomes" id="UP000225275">
    <property type="component" value="Unassembled WGS sequence"/>
</dbReference>
<evidence type="ECO:0000256" key="3">
    <source>
        <dbReference type="SAM" id="MobiDB-lite"/>
    </source>
</evidence>
<name>A0AAP8JE06_9LACT</name>
<dbReference type="Pfam" id="PF06458">
    <property type="entry name" value="MucBP"/>
    <property type="match status" value="1"/>
</dbReference>
<dbReference type="EMBL" id="MTJS01000002">
    <property type="protein sequence ID" value="PFG89401.1"/>
    <property type="molecule type" value="Genomic_DNA"/>
</dbReference>
<evidence type="ECO:0000313" key="5">
    <source>
        <dbReference type="EMBL" id="PFG89401.1"/>
    </source>
</evidence>
<dbReference type="NCBIfam" id="TIGR03715">
    <property type="entry name" value="KxYKxGKxW"/>
    <property type="match status" value="1"/>
</dbReference>
<feature type="compositionally biased region" description="Polar residues" evidence="3">
    <location>
        <begin position="84"/>
        <end position="134"/>
    </location>
</feature>
<feature type="compositionally biased region" description="Polar residues" evidence="3">
    <location>
        <begin position="43"/>
        <end position="74"/>
    </location>
</feature>
<dbReference type="RefSeq" id="WP_098393916.1">
    <property type="nucleotide sequence ID" value="NZ_JAOWLS010000001.1"/>
</dbReference>
<evidence type="ECO:0000259" key="4">
    <source>
        <dbReference type="Pfam" id="PF06458"/>
    </source>
</evidence>
<feature type="domain" description="MucBP" evidence="4">
    <location>
        <begin position="467"/>
        <end position="514"/>
    </location>
</feature>
<feature type="compositionally biased region" description="Low complexity" evidence="3">
    <location>
        <begin position="135"/>
        <end position="165"/>
    </location>
</feature>
<keyword evidence="1" id="KW-0732">Signal</keyword>
<reference evidence="5" key="1">
    <citation type="submission" date="2017-01" db="EMBL/GenBank/DDBJ databases">
        <authorList>
            <person name="Lo R."/>
        </authorList>
    </citation>
    <scope>NUCLEOTIDE SEQUENCE</scope>
    <source>
        <strain evidence="5">537</strain>
    </source>
</reference>
<dbReference type="AlphaFoldDB" id="A0AAP8JE06"/>
<keyword evidence="2" id="KW-0677">Repeat</keyword>
<comment type="caution">
    <text evidence="5">The sequence shown here is derived from an EMBL/GenBank/DDBJ whole genome shotgun (WGS) entry which is preliminary data.</text>
</comment>
<sequence length="1102" mass="120044">MEKQKHHFRTWKSGKIWLFSSGILLIFVIGSIGLTAQADEVPSNTETMTQSSDVTTQSSPVSPTVNSSLAASDSTTEEPAVVSNMENTAQASSSTNILTTESSTVDTNSPTQSNQSSIAISLTKASSESSINEPASTIANETTTTADVTTQTTATQAQTSDPTTSLSSESQGKPKNPSQSKSPEITNIQVTGAVDNNATGSAVFDGVNITLQGKDITDDNLLDPSGLHWSEQTQVIAIKGTATGQLNQENFGVQDGPIIPATTYTMNDGDSGRLTYIGKTLSGFDLDMIYTVASSDKDSWQDNEGADGIPQGLAFTGEQNIADSGGNSIVCLYNGANALSLIYQIVKHDTTTEVPVVASFITTDIDIAQGVQTDLANLVTILPQTTNLKQDGDTIYDASPNYPGLDGVASLPYGGYLGAGFVSEFYYNYYAPAPERAEDSYFFAQGVRYDLFGSALQAHMNTQIRQNITINYLDEFEHTIAPTDYYFGFTNQDYNLPIPTYPNYSFVSMTENDNKPNYPVINLIYQPKPYVYNPKNNNDVSYAGINYRPNITFNYQNEGYANSTVTYTPQNSQTAEAIDIPLIWKPAQVDIITPNFKTVSYDTSKKDNTNDTGLSESQLSNFEKNLGFNRNESVAVIDYMNEAAIEARRNHQDVNHAVDNALAYQSYHIWFPNQKYWDNFQPFYNEFGKVPFASDDLKNALNTNHGSNNKYVDFPHLATDLAASENSGNAQSLIQRIGGVMIFGRIPVFVPKNMLQYIILQQDGYTGDVLSGGLNKPDSLADLDAEIFNSSPAFSNKLRTKQIIDMYTQSPKKLEKTRRIEHEKVKGINSMASLATLLTPAGAALALLGMYRSRRQLKSYFSLLGKWFIGNVKDLGDTILSGAKKILVQTKKVTGNLLNKVKTFFTGSSAKADTVTVKNASATTPIKSVTNSLSSLKTQANKVFNQGVKSVSKVFNSFVNTAKAAGQNAKSFFNQSVKMAQQSLNTAIRVAKEAVQRAAELARQTANWVGQNIRNVGNTVWNGLKSVYNGVSSFVGNVYNNYVTPVVKTVTKTVSNFVNSAVKLVSNVVHSVVNTVKSVASKVVNTVKKVAKSVGNWFKSLW</sequence>
<protein>
    <recommendedName>
        <fullName evidence="4">MucBP domain-containing protein</fullName>
    </recommendedName>
</protein>
<gene>
    <name evidence="5" type="ORF">BW154_07985</name>
</gene>
<dbReference type="InterPro" id="IPR022263">
    <property type="entry name" value="KxYKxGKxW"/>
</dbReference>
<accession>A0AAP8JE06</accession>
<organism evidence="5 6">
    <name type="scientific">Lactococcus lactis</name>
    <dbReference type="NCBI Taxonomy" id="1358"/>
    <lineage>
        <taxon>Bacteria</taxon>
        <taxon>Bacillati</taxon>
        <taxon>Bacillota</taxon>
        <taxon>Bacilli</taxon>
        <taxon>Lactobacillales</taxon>
        <taxon>Streptococcaceae</taxon>
        <taxon>Lactococcus</taxon>
    </lineage>
</organism>
<feature type="compositionally biased region" description="Polar residues" evidence="3">
    <location>
        <begin position="166"/>
        <end position="184"/>
    </location>
</feature>
<evidence type="ECO:0000256" key="1">
    <source>
        <dbReference type="ARBA" id="ARBA00022729"/>
    </source>
</evidence>
<evidence type="ECO:0000256" key="2">
    <source>
        <dbReference type="ARBA" id="ARBA00022737"/>
    </source>
</evidence>
<reference evidence="5" key="2">
    <citation type="journal article" date="2018" name="Food Control">
        <title>Characterization of Lactococcus lactis isolates from herbs, fruits and vegetables for use as biopreservatives against Listeria monocytogenes in cheese.</title>
        <authorList>
            <person name="Ho V."/>
            <person name="Lo R."/>
            <person name="Bansal N."/>
            <person name="Turner M.S."/>
        </authorList>
    </citation>
    <scope>NUCLEOTIDE SEQUENCE</scope>
    <source>
        <strain evidence="5">537</strain>
    </source>
</reference>